<dbReference type="Gene3D" id="1.10.10.10">
    <property type="entry name" value="Winged helix-like DNA-binding domain superfamily/Winged helix DNA-binding domain"/>
    <property type="match status" value="1"/>
</dbReference>
<keyword evidence="1" id="KW-0805">Transcription regulation</keyword>
<dbReference type="Pfam" id="PF00392">
    <property type="entry name" value="GntR"/>
    <property type="match status" value="1"/>
</dbReference>
<organism evidence="5 6">
    <name type="scientific">Paenibacillus agricola</name>
    <dbReference type="NCBI Taxonomy" id="2716264"/>
    <lineage>
        <taxon>Bacteria</taxon>
        <taxon>Bacillati</taxon>
        <taxon>Bacillota</taxon>
        <taxon>Bacilli</taxon>
        <taxon>Bacillales</taxon>
        <taxon>Paenibacillaceae</taxon>
        <taxon>Paenibacillus</taxon>
    </lineage>
</organism>
<dbReference type="SUPFAM" id="SSF46785">
    <property type="entry name" value="Winged helix' DNA-binding domain"/>
    <property type="match status" value="1"/>
</dbReference>
<keyword evidence="6" id="KW-1185">Reference proteome</keyword>
<gene>
    <name evidence="5" type="ORF">G9U52_04900</name>
</gene>
<evidence type="ECO:0000256" key="3">
    <source>
        <dbReference type="ARBA" id="ARBA00023163"/>
    </source>
</evidence>
<dbReference type="Gene3D" id="1.20.120.530">
    <property type="entry name" value="GntR ligand-binding domain-like"/>
    <property type="match status" value="1"/>
</dbReference>
<comment type="caution">
    <text evidence="5">The sequence shown here is derived from an EMBL/GenBank/DDBJ whole genome shotgun (WGS) entry which is preliminary data.</text>
</comment>
<evidence type="ECO:0000256" key="1">
    <source>
        <dbReference type="ARBA" id="ARBA00023015"/>
    </source>
</evidence>
<dbReference type="PROSITE" id="PS50949">
    <property type="entry name" value="HTH_GNTR"/>
    <property type="match status" value="1"/>
</dbReference>
<dbReference type="SMART" id="SM00895">
    <property type="entry name" value="FCD"/>
    <property type="match status" value="1"/>
</dbReference>
<dbReference type="PANTHER" id="PTHR43537">
    <property type="entry name" value="TRANSCRIPTIONAL REGULATOR, GNTR FAMILY"/>
    <property type="match status" value="1"/>
</dbReference>
<keyword evidence="2" id="KW-0238">DNA-binding</keyword>
<dbReference type="EMBL" id="JAAOIW010000002">
    <property type="protein sequence ID" value="NHN29165.1"/>
    <property type="molecule type" value="Genomic_DNA"/>
</dbReference>
<sequence length="216" mass="24251">MIIQKEALKDKVASHLRTRILLGEYPRGLHLSEAQLSKDLSVSRGPIREAILMLESEGLTETPGNGRTIVKGYGKQEVLDLFQMRLMLESLAIRSLIEKGSHQDLSDLQDVQLLMEASHSKSDTIRLDIEFHYRIVKAAHNRTLLPMWLMIKGLTSALIEITTGTYQDIGFVVQSHAEIIQALLAGDAEQAIRLLEEHLKVGQQMIITYLDGQAQE</sequence>
<proteinExistence type="predicted"/>
<dbReference type="RefSeq" id="WP_166146903.1">
    <property type="nucleotide sequence ID" value="NZ_JAAOIW010000002.1"/>
</dbReference>
<evidence type="ECO:0000313" key="6">
    <source>
        <dbReference type="Proteomes" id="UP001165962"/>
    </source>
</evidence>
<dbReference type="InterPro" id="IPR000524">
    <property type="entry name" value="Tscrpt_reg_HTH_GntR"/>
</dbReference>
<name>A0ABX0IYX0_9BACL</name>
<protein>
    <submittedName>
        <fullName evidence="5">GntR family transcriptional regulator</fullName>
    </submittedName>
</protein>
<feature type="domain" description="HTH gntR-type" evidence="4">
    <location>
        <begin position="6"/>
        <end position="72"/>
    </location>
</feature>
<accession>A0ABX0IYX0</accession>
<dbReference type="PANTHER" id="PTHR43537:SF24">
    <property type="entry name" value="GLUCONATE OPERON TRANSCRIPTIONAL REPRESSOR"/>
    <property type="match status" value="1"/>
</dbReference>
<evidence type="ECO:0000259" key="4">
    <source>
        <dbReference type="PROSITE" id="PS50949"/>
    </source>
</evidence>
<dbReference type="SUPFAM" id="SSF48008">
    <property type="entry name" value="GntR ligand-binding domain-like"/>
    <property type="match status" value="1"/>
</dbReference>
<dbReference type="Proteomes" id="UP001165962">
    <property type="component" value="Unassembled WGS sequence"/>
</dbReference>
<reference evidence="5" key="1">
    <citation type="submission" date="2020-03" db="EMBL/GenBank/DDBJ databases">
        <title>Draft sequencing of Paenibacilllus sp. S3N08.</title>
        <authorList>
            <person name="Kim D.-U."/>
        </authorList>
    </citation>
    <scope>NUCLEOTIDE SEQUENCE</scope>
    <source>
        <strain evidence="5">S3N08</strain>
    </source>
</reference>
<keyword evidence="3" id="KW-0804">Transcription</keyword>
<dbReference type="SMART" id="SM00345">
    <property type="entry name" value="HTH_GNTR"/>
    <property type="match status" value="1"/>
</dbReference>
<dbReference type="InterPro" id="IPR011711">
    <property type="entry name" value="GntR_C"/>
</dbReference>
<evidence type="ECO:0000313" key="5">
    <source>
        <dbReference type="EMBL" id="NHN29165.1"/>
    </source>
</evidence>
<dbReference type="Pfam" id="PF07729">
    <property type="entry name" value="FCD"/>
    <property type="match status" value="1"/>
</dbReference>
<dbReference type="InterPro" id="IPR008920">
    <property type="entry name" value="TF_FadR/GntR_C"/>
</dbReference>
<evidence type="ECO:0000256" key="2">
    <source>
        <dbReference type="ARBA" id="ARBA00023125"/>
    </source>
</evidence>
<dbReference type="InterPro" id="IPR036390">
    <property type="entry name" value="WH_DNA-bd_sf"/>
</dbReference>
<dbReference type="CDD" id="cd07377">
    <property type="entry name" value="WHTH_GntR"/>
    <property type="match status" value="1"/>
</dbReference>
<dbReference type="InterPro" id="IPR036388">
    <property type="entry name" value="WH-like_DNA-bd_sf"/>
</dbReference>